<evidence type="ECO:0000313" key="3">
    <source>
        <dbReference type="EMBL" id="PIS08857.1"/>
    </source>
</evidence>
<dbReference type="Pfam" id="PF00908">
    <property type="entry name" value="dTDP_sugar_isom"/>
    <property type="match status" value="1"/>
</dbReference>
<dbReference type="Gene3D" id="2.60.120.10">
    <property type="entry name" value="Jelly Rolls"/>
    <property type="match status" value="1"/>
</dbReference>
<feature type="site" description="Participates in a stacking interaction with the thymidine ring of dTDP-4-oxo-6-deoxyglucose" evidence="2">
    <location>
        <position position="155"/>
    </location>
</feature>
<dbReference type="GO" id="GO:0008830">
    <property type="term" value="F:dTDP-4-dehydrorhamnose 3,5-epimerase activity"/>
    <property type="evidence" value="ECO:0007669"/>
    <property type="project" value="InterPro"/>
</dbReference>
<sequence length="204" mass="23241">MKNNKVSLYKPNPDKKVSSNIYKTSFQGLYYVSPTFFPDFRGFYSELCKLDELEKVIGSPFKVRQMNSSVSKLNVIRGIHAEDWNKLAVVTTGVCFCALVDLRPESKTFSKVEYFKLGFEADGLKGGLYIPSGVGNSFCVLKAPLNYLYLVDKLYQERDSKGDLAISVFDKDLNISWPILQGKMLLSKRDKESISLRRLFPNKF</sequence>
<evidence type="ECO:0008006" key="5">
    <source>
        <dbReference type="Google" id="ProtNLM"/>
    </source>
</evidence>
<evidence type="ECO:0000256" key="2">
    <source>
        <dbReference type="PIRSR" id="PIRSR600888-3"/>
    </source>
</evidence>
<dbReference type="PANTHER" id="PTHR21047">
    <property type="entry name" value="DTDP-6-DEOXY-D-GLUCOSE-3,5 EPIMERASE"/>
    <property type="match status" value="1"/>
</dbReference>
<name>A0A2H0W8A0_9BACT</name>
<protein>
    <recommendedName>
        <fullName evidence="5">dTDP-4-dehydrorhamnose 3,5-epimerase</fullName>
    </recommendedName>
</protein>
<dbReference type="GO" id="GO:0005829">
    <property type="term" value="C:cytosol"/>
    <property type="evidence" value="ECO:0007669"/>
    <property type="project" value="TreeGrafter"/>
</dbReference>
<comment type="caution">
    <text evidence="3">The sequence shown here is derived from an EMBL/GenBank/DDBJ whole genome shotgun (WGS) entry which is preliminary data.</text>
</comment>
<proteinExistence type="predicted"/>
<dbReference type="InterPro" id="IPR014710">
    <property type="entry name" value="RmlC-like_jellyroll"/>
</dbReference>
<dbReference type="PANTHER" id="PTHR21047:SF2">
    <property type="entry name" value="THYMIDINE DIPHOSPHO-4-KETO-RHAMNOSE 3,5-EPIMERASE"/>
    <property type="match status" value="1"/>
</dbReference>
<organism evidence="3 4">
    <name type="scientific">Candidatus Beckwithbacteria bacterium CG10_big_fil_rev_8_21_14_0_10_34_10</name>
    <dbReference type="NCBI Taxonomy" id="1974495"/>
    <lineage>
        <taxon>Bacteria</taxon>
        <taxon>Candidatus Beckwithiibacteriota</taxon>
    </lineage>
</organism>
<dbReference type="SUPFAM" id="SSF51182">
    <property type="entry name" value="RmlC-like cupins"/>
    <property type="match status" value="1"/>
</dbReference>
<dbReference type="GO" id="GO:0000271">
    <property type="term" value="P:polysaccharide biosynthetic process"/>
    <property type="evidence" value="ECO:0007669"/>
    <property type="project" value="TreeGrafter"/>
</dbReference>
<evidence type="ECO:0000313" key="4">
    <source>
        <dbReference type="Proteomes" id="UP000230093"/>
    </source>
</evidence>
<dbReference type="Proteomes" id="UP000230093">
    <property type="component" value="Unassembled WGS sequence"/>
</dbReference>
<dbReference type="InterPro" id="IPR000888">
    <property type="entry name" value="RmlC-like"/>
</dbReference>
<accession>A0A2H0W8A0</accession>
<gene>
    <name evidence="3" type="ORF">COT75_04605</name>
</gene>
<feature type="active site" description="Proton acceptor" evidence="1">
    <location>
        <position position="80"/>
    </location>
</feature>
<dbReference type="EMBL" id="PEZT01000027">
    <property type="protein sequence ID" value="PIS08857.1"/>
    <property type="molecule type" value="Genomic_DNA"/>
</dbReference>
<dbReference type="InterPro" id="IPR011051">
    <property type="entry name" value="RmlC_Cupin_sf"/>
</dbReference>
<evidence type="ECO:0000256" key="1">
    <source>
        <dbReference type="PIRSR" id="PIRSR600888-1"/>
    </source>
</evidence>
<reference evidence="4" key="1">
    <citation type="submission" date="2017-09" db="EMBL/GenBank/DDBJ databases">
        <title>Depth-based differentiation of microbial function through sediment-hosted aquifers and enrichment of novel symbionts in the deep terrestrial subsurface.</title>
        <authorList>
            <person name="Probst A.J."/>
            <person name="Ladd B."/>
            <person name="Jarett J.K."/>
            <person name="Geller-Mcgrath D.E."/>
            <person name="Sieber C.M.K."/>
            <person name="Emerson J.B."/>
            <person name="Anantharaman K."/>
            <person name="Thomas B.C."/>
            <person name="Malmstrom R."/>
            <person name="Stieglmeier M."/>
            <person name="Klingl A."/>
            <person name="Woyke T."/>
            <person name="Ryan C.M."/>
            <person name="Banfield J.F."/>
        </authorList>
    </citation>
    <scope>NUCLEOTIDE SEQUENCE [LARGE SCALE GENOMIC DNA]</scope>
</reference>
<dbReference type="AlphaFoldDB" id="A0A2H0W8A0"/>
<feature type="active site" description="Proton donor" evidence="1">
    <location>
        <position position="149"/>
    </location>
</feature>